<evidence type="ECO:0000256" key="1">
    <source>
        <dbReference type="ARBA" id="ARBA00022434"/>
    </source>
</evidence>
<name>A0A328PE86_9EURY</name>
<keyword evidence="1" id="KW-0409">Iron storage</keyword>
<keyword evidence="4" id="KW-0408">Iron</keyword>
<dbReference type="GO" id="GO:0004322">
    <property type="term" value="F:ferroxidase activity"/>
    <property type="evidence" value="ECO:0007669"/>
    <property type="project" value="TreeGrafter"/>
</dbReference>
<dbReference type="GO" id="GO:0042802">
    <property type="term" value="F:identical protein binding"/>
    <property type="evidence" value="ECO:0007669"/>
    <property type="project" value="UniProtKB-ARBA"/>
</dbReference>
<dbReference type="PANTHER" id="PTHR11431:SF127">
    <property type="entry name" value="BACTERIAL NON-HEME FERRITIN"/>
    <property type="match status" value="1"/>
</dbReference>
<evidence type="ECO:0000313" key="7">
    <source>
        <dbReference type="Proteomes" id="UP000249782"/>
    </source>
</evidence>
<gene>
    <name evidence="6" type="ORF">DPC56_06770</name>
</gene>
<dbReference type="GO" id="GO:0008198">
    <property type="term" value="F:ferrous iron binding"/>
    <property type="evidence" value="ECO:0007669"/>
    <property type="project" value="TreeGrafter"/>
</dbReference>
<proteinExistence type="predicted"/>
<evidence type="ECO:0000256" key="3">
    <source>
        <dbReference type="ARBA" id="ARBA00023002"/>
    </source>
</evidence>
<comment type="caution">
    <text evidence="6">The sequence shown here is derived from an EMBL/GenBank/DDBJ whole genome shotgun (WGS) entry which is preliminary data.</text>
</comment>
<dbReference type="InterPro" id="IPR041719">
    <property type="entry name" value="Ferritin_prok"/>
</dbReference>
<dbReference type="Proteomes" id="UP000249782">
    <property type="component" value="Unassembled WGS sequence"/>
</dbReference>
<dbReference type="PROSITE" id="PS50905">
    <property type="entry name" value="FERRITIN_LIKE"/>
    <property type="match status" value="1"/>
</dbReference>
<dbReference type="CDD" id="cd01055">
    <property type="entry name" value="Nonheme_Ferritin"/>
    <property type="match status" value="1"/>
</dbReference>
<keyword evidence="2" id="KW-0479">Metal-binding</keyword>
<dbReference type="Pfam" id="PF00210">
    <property type="entry name" value="Ferritin"/>
    <property type="match status" value="1"/>
</dbReference>
<dbReference type="PANTHER" id="PTHR11431">
    <property type="entry name" value="FERRITIN"/>
    <property type="match status" value="1"/>
</dbReference>
<dbReference type="AlphaFoldDB" id="A0A328PE86"/>
<dbReference type="InterPro" id="IPR009078">
    <property type="entry name" value="Ferritin-like_SF"/>
</dbReference>
<keyword evidence="3" id="KW-0560">Oxidoreductase</keyword>
<dbReference type="OrthoDB" id="4859at2157"/>
<sequence length="171" mass="19668">MISERMEEALNRQLNAELYSAYLYLSMAAYYEASDLPGFANWMRVQAQEELTHAMKFFDYIVQSDGRVILETIEKPPEEWESPLDVSKHVLEHERKVTGLINDLVDLALEEKDHATYNFLQWFVAEQVEEENSAKELLRKVKLASESPAGLLMVDNELAGRVFNPPTDKEG</sequence>
<protein>
    <submittedName>
        <fullName evidence="6">Ferritin</fullName>
    </submittedName>
</protein>
<dbReference type="InterPro" id="IPR008331">
    <property type="entry name" value="Ferritin_DPS_dom"/>
</dbReference>
<dbReference type="GO" id="GO:0006879">
    <property type="term" value="P:intracellular iron ion homeostasis"/>
    <property type="evidence" value="ECO:0007669"/>
    <property type="project" value="UniProtKB-KW"/>
</dbReference>
<dbReference type="GO" id="GO:0005829">
    <property type="term" value="C:cytosol"/>
    <property type="evidence" value="ECO:0007669"/>
    <property type="project" value="TreeGrafter"/>
</dbReference>
<keyword evidence="7" id="KW-1185">Reference proteome</keyword>
<evidence type="ECO:0000313" key="6">
    <source>
        <dbReference type="EMBL" id="RAO78672.1"/>
    </source>
</evidence>
<accession>A0A328PE86</accession>
<dbReference type="InterPro" id="IPR001519">
    <property type="entry name" value="Ferritin"/>
</dbReference>
<organism evidence="6 7">
    <name type="scientific">Methanothermobacter tenebrarum</name>
    <dbReference type="NCBI Taxonomy" id="680118"/>
    <lineage>
        <taxon>Archaea</taxon>
        <taxon>Methanobacteriati</taxon>
        <taxon>Methanobacteriota</taxon>
        <taxon>Methanomada group</taxon>
        <taxon>Methanobacteria</taxon>
        <taxon>Methanobacteriales</taxon>
        <taxon>Methanobacteriaceae</taxon>
        <taxon>Methanothermobacter</taxon>
    </lineage>
</organism>
<dbReference type="Gene3D" id="1.20.1260.10">
    <property type="match status" value="1"/>
</dbReference>
<evidence type="ECO:0000256" key="2">
    <source>
        <dbReference type="ARBA" id="ARBA00022723"/>
    </source>
</evidence>
<evidence type="ECO:0000256" key="4">
    <source>
        <dbReference type="ARBA" id="ARBA00023004"/>
    </source>
</evidence>
<reference evidence="6 7" key="1">
    <citation type="submission" date="2018-06" db="EMBL/GenBank/DDBJ databases">
        <title>Draft genome sequence of hyperthermophilic methanogen Methanothermobacter tenebrarum sp. MCM-B 1447.</title>
        <authorList>
            <person name="Pore S.D."/>
            <person name="Dagar S."/>
            <person name="Dhakephalkar P.K."/>
        </authorList>
    </citation>
    <scope>NUCLEOTIDE SEQUENCE [LARGE SCALE GENOMIC DNA]</scope>
    <source>
        <strain evidence="6 7">MCM B 1447</strain>
    </source>
</reference>
<dbReference type="FunFam" id="1.20.1260.10:FF:000001">
    <property type="entry name" value="Non-heme ferritin"/>
    <property type="match status" value="1"/>
</dbReference>
<dbReference type="InterPro" id="IPR009040">
    <property type="entry name" value="Ferritin-like_diiron"/>
</dbReference>
<dbReference type="SUPFAM" id="SSF47240">
    <property type="entry name" value="Ferritin-like"/>
    <property type="match status" value="1"/>
</dbReference>
<dbReference type="GO" id="GO:0006826">
    <property type="term" value="P:iron ion transport"/>
    <property type="evidence" value="ECO:0007669"/>
    <property type="project" value="InterPro"/>
</dbReference>
<dbReference type="RefSeq" id="WP_112094323.1">
    <property type="nucleotide sequence ID" value="NZ_QLOE01000009.1"/>
</dbReference>
<dbReference type="GO" id="GO:0008199">
    <property type="term" value="F:ferric iron binding"/>
    <property type="evidence" value="ECO:0007669"/>
    <property type="project" value="InterPro"/>
</dbReference>
<dbReference type="InterPro" id="IPR012347">
    <property type="entry name" value="Ferritin-like"/>
</dbReference>
<evidence type="ECO:0000259" key="5">
    <source>
        <dbReference type="PROSITE" id="PS50905"/>
    </source>
</evidence>
<feature type="domain" description="Ferritin-like diiron" evidence="5">
    <location>
        <begin position="1"/>
        <end position="145"/>
    </location>
</feature>
<dbReference type="EMBL" id="QLOE01000009">
    <property type="protein sequence ID" value="RAO78672.1"/>
    <property type="molecule type" value="Genomic_DNA"/>
</dbReference>